<protein>
    <recommendedName>
        <fullName evidence="7">Peptidase S54 rhomboid domain-containing protein</fullName>
    </recommendedName>
</protein>
<comment type="subcellular location">
    <subcellularLocation>
        <location evidence="1">Membrane</location>
        <topology evidence="1">Multi-pass membrane protein</topology>
    </subcellularLocation>
</comment>
<evidence type="ECO:0000256" key="5">
    <source>
        <dbReference type="SAM" id="Phobius"/>
    </source>
</evidence>
<evidence type="ECO:0000256" key="1">
    <source>
        <dbReference type="ARBA" id="ARBA00004141"/>
    </source>
</evidence>
<dbReference type="EMBL" id="KF900643">
    <property type="protein sequence ID" value="AIF02222.1"/>
    <property type="molecule type" value="Genomic_DNA"/>
</dbReference>
<dbReference type="SUPFAM" id="SSF144091">
    <property type="entry name" value="Rhomboid-like"/>
    <property type="match status" value="1"/>
</dbReference>
<dbReference type="InterPro" id="IPR035952">
    <property type="entry name" value="Rhomboid-like_sf"/>
</dbReference>
<name>A0A075GJW6_9EURY</name>
<keyword evidence="2 5" id="KW-0812">Transmembrane</keyword>
<evidence type="ECO:0000256" key="2">
    <source>
        <dbReference type="ARBA" id="ARBA00022692"/>
    </source>
</evidence>
<keyword evidence="4 5" id="KW-0472">Membrane</keyword>
<evidence type="ECO:0000256" key="4">
    <source>
        <dbReference type="ARBA" id="ARBA00023136"/>
    </source>
</evidence>
<evidence type="ECO:0000313" key="6">
    <source>
        <dbReference type="EMBL" id="AIF02222.1"/>
    </source>
</evidence>
<dbReference type="Gene3D" id="1.20.1540.10">
    <property type="entry name" value="Rhomboid-like"/>
    <property type="match status" value="1"/>
</dbReference>
<accession>A0A075GJW6</accession>
<dbReference type="GO" id="GO:0016020">
    <property type="term" value="C:membrane"/>
    <property type="evidence" value="ECO:0007669"/>
    <property type="project" value="UniProtKB-SubCell"/>
</dbReference>
<feature type="transmembrane region" description="Helical" evidence="5">
    <location>
        <begin position="188"/>
        <end position="207"/>
    </location>
</feature>
<keyword evidence="3 5" id="KW-1133">Transmembrane helix</keyword>
<organism evidence="6">
    <name type="scientific">uncultured marine group II/III euryarchaeote KM3_155_E06</name>
    <dbReference type="NCBI Taxonomy" id="1457897"/>
    <lineage>
        <taxon>Archaea</taxon>
        <taxon>Methanobacteriati</taxon>
        <taxon>Methanobacteriota</taxon>
        <taxon>environmental samples</taxon>
    </lineage>
</organism>
<reference evidence="6" key="1">
    <citation type="journal article" date="2014" name="Genome Biol. Evol.">
        <title>Pangenome evidence for extensive interdomain horizontal transfer affecting lineage core and shell genes in uncultured planktonic thaumarchaeota and euryarchaeota.</title>
        <authorList>
            <person name="Deschamps P."/>
            <person name="Zivanovic Y."/>
            <person name="Moreira D."/>
            <person name="Rodriguez-Valera F."/>
            <person name="Lopez-Garcia P."/>
        </authorList>
    </citation>
    <scope>NUCLEOTIDE SEQUENCE</scope>
</reference>
<feature type="transmembrane region" description="Helical" evidence="5">
    <location>
        <begin position="12"/>
        <end position="32"/>
    </location>
</feature>
<dbReference type="AlphaFoldDB" id="A0A075GJW6"/>
<evidence type="ECO:0008006" key="7">
    <source>
        <dbReference type="Google" id="ProtNLM"/>
    </source>
</evidence>
<evidence type="ECO:0000256" key="3">
    <source>
        <dbReference type="ARBA" id="ARBA00022989"/>
    </source>
</evidence>
<sequence>MDGRPLRPFELLLSRKFSILYLAVIWPIWLGYGGDLECIDVGGTLGCVGALWPEEIISNPLKFLVSLVLAPWFHHGGGEHIFFVTLGFMLFMQSFEVREGSVKATLMFFSSVAVAGILVALTMNIGDVLWPNNEIINQGMGRNWKGGSAGFFGIIGASAHQSNSRWLVILIAVIFEIWNYYTHGISTFTSVAHMMSMAYGFLIWGWWTGAWKTKS</sequence>
<feature type="transmembrane region" description="Helical" evidence="5">
    <location>
        <begin position="104"/>
        <end position="123"/>
    </location>
</feature>
<feature type="transmembrane region" description="Helical" evidence="5">
    <location>
        <begin position="72"/>
        <end position="92"/>
    </location>
</feature>
<proteinExistence type="predicted"/>